<name>A0A9X4P1S5_9LACT</name>
<dbReference type="EMBL" id="JAMWFV010000027">
    <property type="protein sequence ID" value="MDG6146150.1"/>
    <property type="molecule type" value="Genomic_DNA"/>
</dbReference>
<organism evidence="1 2">
    <name type="scientific">Lactococcus formosensis</name>
    <dbReference type="NCBI Taxonomy" id="1281486"/>
    <lineage>
        <taxon>Bacteria</taxon>
        <taxon>Bacillati</taxon>
        <taxon>Bacillota</taxon>
        <taxon>Bacilli</taxon>
        <taxon>Lactobacillales</taxon>
        <taxon>Streptococcaceae</taxon>
        <taxon>Lactococcus</taxon>
    </lineage>
</organism>
<evidence type="ECO:0000313" key="1">
    <source>
        <dbReference type="EMBL" id="MDG6146150.1"/>
    </source>
</evidence>
<keyword evidence="2" id="KW-1185">Reference proteome</keyword>
<sequence length="51" mass="5704">MRIGIFTDSYFPQISGVATSIQSLTIELEKLGHQVFIFTTTDPHADVDHEP</sequence>
<dbReference type="Proteomes" id="UP001153199">
    <property type="component" value="Unassembled WGS sequence"/>
</dbReference>
<dbReference type="SUPFAM" id="SSF53756">
    <property type="entry name" value="UDP-Glycosyltransferase/glycogen phosphorylase"/>
    <property type="match status" value="1"/>
</dbReference>
<comment type="caution">
    <text evidence="1">The sequence shown here is derived from an EMBL/GenBank/DDBJ whole genome shotgun (WGS) entry which is preliminary data.</text>
</comment>
<reference evidence="1" key="1">
    <citation type="submission" date="2022-06" db="EMBL/GenBank/DDBJ databases">
        <title>Lactococcus from bovine mastitis in China.</title>
        <authorList>
            <person name="Lin Y."/>
            <person name="Han B."/>
        </authorList>
    </citation>
    <scope>NUCLEOTIDE SEQUENCE</scope>
    <source>
        <strain evidence="1">Ningxia-I-26</strain>
    </source>
</reference>
<dbReference type="AlphaFoldDB" id="A0A9X4P1S5"/>
<gene>
    <name evidence="1" type="ORF">NF717_10900</name>
</gene>
<proteinExistence type="predicted"/>
<feature type="non-terminal residue" evidence="1">
    <location>
        <position position="51"/>
    </location>
</feature>
<accession>A0A9X4P1S5</accession>
<protein>
    <submittedName>
        <fullName evidence="1">Glycosyltransferase family 4 protein</fullName>
    </submittedName>
</protein>
<evidence type="ECO:0000313" key="2">
    <source>
        <dbReference type="Proteomes" id="UP001153199"/>
    </source>
</evidence>
<dbReference type="Gene3D" id="3.40.50.2000">
    <property type="entry name" value="Glycogen Phosphorylase B"/>
    <property type="match status" value="1"/>
</dbReference>